<feature type="compositionally biased region" description="Polar residues" evidence="1">
    <location>
        <begin position="134"/>
        <end position="147"/>
    </location>
</feature>
<keyword evidence="3" id="KW-1185">Reference proteome</keyword>
<sequence length="233" mass="25719">MRGSTPAPPRSSTYTNKPENNRHADAYKTEKSDALCGYYAQPANASNTDQSPRDLQAFIEPTVDPSDQEPAFTWQDIEPLADLNPSPIPESFNCELPPTEKEILPCMDTRRQTSAVGDPLPPPSRGRSAATIPHLSTSHGEQDQQSALERAVQARMLGISSTLPSYNEVSGAVIVDHEGLPHFLSPREEEERQASLRRAVEERMLGLPRRTDFTWAQSPHGPSLPSYSPGRYT</sequence>
<feature type="region of interest" description="Disordered" evidence="1">
    <location>
        <begin position="209"/>
        <end position="233"/>
    </location>
</feature>
<organism evidence="2 3">
    <name type="scientific">Aspergillus thermomutatus</name>
    <name type="common">Neosartorya pseudofischeri</name>
    <dbReference type="NCBI Taxonomy" id="41047"/>
    <lineage>
        <taxon>Eukaryota</taxon>
        <taxon>Fungi</taxon>
        <taxon>Dikarya</taxon>
        <taxon>Ascomycota</taxon>
        <taxon>Pezizomycotina</taxon>
        <taxon>Eurotiomycetes</taxon>
        <taxon>Eurotiomycetidae</taxon>
        <taxon>Eurotiales</taxon>
        <taxon>Aspergillaceae</taxon>
        <taxon>Aspergillus</taxon>
        <taxon>Aspergillus subgen. Fumigati</taxon>
    </lineage>
</organism>
<reference evidence="2" key="1">
    <citation type="submission" date="2018-08" db="EMBL/GenBank/DDBJ databases">
        <title>Draft genome sequence of azole-resistant Aspergillus thermomutatus (Neosartorya pseudofischeri) strain HMR AF 39, isolated from a human nasal aspirate.</title>
        <authorList>
            <person name="Parent-Michaud M."/>
            <person name="Dufresne P.J."/>
            <person name="Fournier E."/>
            <person name="Martineau C."/>
            <person name="Moreira S."/>
            <person name="Perkins V."/>
            <person name="De Repentigny L."/>
            <person name="Dufresne S.F."/>
        </authorList>
    </citation>
    <scope>NUCLEOTIDE SEQUENCE [LARGE SCALE GENOMIC DNA]</scope>
    <source>
        <strain evidence="2">HMR AF 39</strain>
    </source>
</reference>
<feature type="region of interest" description="Disordered" evidence="1">
    <location>
        <begin position="112"/>
        <end position="148"/>
    </location>
</feature>
<proteinExistence type="predicted"/>
<accession>A0A397GAN8</accession>
<dbReference type="AlphaFoldDB" id="A0A397GAN8"/>
<protein>
    <submittedName>
        <fullName evidence="2">Uncharacterized protein</fullName>
    </submittedName>
</protein>
<dbReference type="GeneID" id="38125229"/>
<dbReference type="EMBL" id="NKHU02000298">
    <property type="protein sequence ID" value="RHZ45160.1"/>
    <property type="molecule type" value="Genomic_DNA"/>
</dbReference>
<feature type="region of interest" description="Disordered" evidence="1">
    <location>
        <begin position="40"/>
        <end position="70"/>
    </location>
</feature>
<dbReference type="VEuPathDB" id="FungiDB:CDV56_103255"/>
<evidence type="ECO:0000256" key="1">
    <source>
        <dbReference type="SAM" id="MobiDB-lite"/>
    </source>
</evidence>
<dbReference type="OrthoDB" id="4508069at2759"/>
<name>A0A397GAN8_ASPTH</name>
<evidence type="ECO:0000313" key="3">
    <source>
        <dbReference type="Proteomes" id="UP000215305"/>
    </source>
</evidence>
<gene>
    <name evidence="2" type="ORF">CDV56_103255</name>
</gene>
<comment type="caution">
    <text evidence="2">The sequence shown here is derived from an EMBL/GenBank/DDBJ whole genome shotgun (WGS) entry which is preliminary data.</text>
</comment>
<dbReference type="RefSeq" id="XP_026610622.1">
    <property type="nucleotide sequence ID" value="XM_026756874.1"/>
</dbReference>
<feature type="region of interest" description="Disordered" evidence="1">
    <location>
        <begin position="1"/>
        <end position="24"/>
    </location>
</feature>
<evidence type="ECO:0000313" key="2">
    <source>
        <dbReference type="EMBL" id="RHZ45160.1"/>
    </source>
</evidence>
<dbReference type="Proteomes" id="UP000215305">
    <property type="component" value="Unassembled WGS sequence"/>
</dbReference>